<feature type="domain" description="Peptidase M24 C-terminal" evidence="6">
    <location>
        <begin position="535"/>
        <end position="594"/>
    </location>
</feature>
<dbReference type="PANTHER" id="PTHR43763:SF6">
    <property type="entry name" value="XAA-PRO AMINOPEPTIDASE 1"/>
    <property type="match status" value="1"/>
</dbReference>
<keyword evidence="7" id="KW-0031">Aminopeptidase</keyword>
<dbReference type="GO" id="GO:0005737">
    <property type="term" value="C:cytoplasm"/>
    <property type="evidence" value="ECO:0007669"/>
    <property type="project" value="UniProtKB-ARBA"/>
</dbReference>
<feature type="domain" description="Peptidase M24" evidence="4">
    <location>
        <begin position="312"/>
        <end position="524"/>
    </location>
</feature>
<dbReference type="AlphaFoldDB" id="A0A1I2IG46"/>
<evidence type="ECO:0000256" key="2">
    <source>
        <dbReference type="ARBA" id="ARBA00022723"/>
    </source>
</evidence>
<dbReference type="SUPFAM" id="SSF53092">
    <property type="entry name" value="Creatinase/prolidase N-terminal domain"/>
    <property type="match status" value="1"/>
</dbReference>
<dbReference type="Pfam" id="PF00557">
    <property type="entry name" value="Peptidase_M24"/>
    <property type="match status" value="1"/>
</dbReference>
<dbReference type="Gene3D" id="3.90.230.10">
    <property type="entry name" value="Creatinase/methionine aminopeptidase superfamily"/>
    <property type="match status" value="1"/>
</dbReference>
<keyword evidence="7" id="KW-0645">Protease</keyword>
<dbReference type="InterPro" id="IPR032416">
    <property type="entry name" value="Peptidase_M24_C"/>
</dbReference>
<sequence length="594" mass="66505">MVETIQNRIKGLRDEMKKAGVQAWYISGTDPHQSEYMPEHWQARSFISGFTGSAGLLVVTLDRAALWTDSRYFLQAGEQLAGTGIQLMKQRMPETPEPAVWLGSQLEAGAKVGTDLSCLSVAQSKKLQADLAAAGLSLCDTGDLLQHIWENRPVLPVNPVFEHQLKYSGKRRTDKLKEILQFAEVNGANATLLTALDDLAWAFNLRGTDVEYNPVFVGFGFVAEGKHTLFVDQQKINQELKDQLQEDGIAIQDYESFYSFLKELDEDCVVMLDPARTNAAVQAAIPDKVKVIEQTSAATLLKAQKTTFEIIHIRETMKKDGVAMVNFLYWLNQTAGKEPLTEFDLVEKLEYFRAQQEEFQGNSFYSIVGLNGNGAIVHRSVTRESAASIGDEGMLLFDSGGQYLGGTTDITRTITLGEPTAKQKRDFTLVLKGMIGLSQAKFPAGTVGANLDVHARMHLWKNGLNYGHGTGHGIGYFLNVHEGPMSIRQEYNEQTIKPGMVISNEPGLYREGEYGIRIENVIVCAESEETGFGRFLEFETLTLCPIDLKLVEKQLLSQDELDWLNSYHEKVYKRLEPLLEDEQRVFLKEQTRKL</sequence>
<dbReference type="InterPro" id="IPR029149">
    <property type="entry name" value="Creatin/AminoP/Spt16_N"/>
</dbReference>
<dbReference type="SUPFAM" id="SSF55920">
    <property type="entry name" value="Creatinase/aminopeptidase"/>
    <property type="match status" value="1"/>
</dbReference>
<dbReference type="Proteomes" id="UP000198964">
    <property type="component" value="Unassembled WGS sequence"/>
</dbReference>
<dbReference type="InterPro" id="IPR036005">
    <property type="entry name" value="Creatinase/aminopeptidase-like"/>
</dbReference>
<evidence type="ECO:0000256" key="3">
    <source>
        <dbReference type="ARBA" id="ARBA00022801"/>
    </source>
</evidence>
<evidence type="ECO:0000259" key="5">
    <source>
        <dbReference type="Pfam" id="PF01321"/>
    </source>
</evidence>
<dbReference type="Gene3D" id="3.40.350.10">
    <property type="entry name" value="Creatinase/prolidase N-terminal domain"/>
    <property type="match status" value="2"/>
</dbReference>
<evidence type="ECO:0000259" key="4">
    <source>
        <dbReference type="Pfam" id="PF00557"/>
    </source>
</evidence>
<dbReference type="InterPro" id="IPR050422">
    <property type="entry name" value="X-Pro_aminopeptidase_P"/>
</dbReference>
<keyword evidence="8" id="KW-1185">Reference proteome</keyword>
<dbReference type="InterPro" id="IPR000994">
    <property type="entry name" value="Pept_M24"/>
</dbReference>
<dbReference type="FunFam" id="3.90.230.10:FF:000009">
    <property type="entry name" value="xaa-Pro aminopeptidase 2"/>
    <property type="match status" value="1"/>
</dbReference>
<comment type="similarity">
    <text evidence="1">Belongs to the peptidase M24B family.</text>
</comment>
<keyword evidence="3" id="KW-0378">Hydrolase</keyword>
<dbReference type="GO" id="GO:0046872">
    <property type="term" value="F:metal ion binding"/>
    <property type="evidence" value="ECO:0007669"/>
    <property type="project" value="UniProtKB-KW"/>
</dbReference>
<name>A0A1I2IG46_9BACT</name>
<evidence type="ECO:0000313" key="8">
    <source>
        <dbReference type="Proteomes" id="UP000198964"/>
    </source>
</evidence>
<gene>
    <name evidence="7" type="ORF">SAMN05216283_10632</name>
</gene>
<dbReference type="PANTHER" id="PTHR43763">
    <property type="entry name" value="XAA-PRO AMINOPEPTIDASE 1"/>
    <property type="match status" value="1"/>
</dbReference>
<dbReference type="Pfam" id="PF16189">
    <property type="entry name" value="Creatinase_N_2"/>
    <property type="match status" value="1"/>
</dbReference>
<dbReference type="Pfam" id="PF16188">
    <property type="entry name" value="Peptidase_M24_C"/>
    <property type="match status" value="1"/>
</dbReference>
<protein>
    <submittedName>
        <fullName evidence="7">Xaa-Pro aminopeptidase</fullName>
    </submittedName>
</protein>
<evidence type="ECO:0000313" key="7">
    <source>
        <dbReference type="EMBL" id="SFF41352.1"/>
    </source>
</evidence>
<dbReference type="GO" id="GO:0070006">
    <property type="term" value="F:metalloaminopeptidase activity"/>
    <property type="evidence" value="ECO:0007669"/>
    <property type="project" value="InterPro"/>
</dbReference>
<proteinExistence type="inferred from homology"/>
<evidence type="ECO:0000259" key="6">
    <source>
        <dbReference type="Pfam" id="PF16188"/>
    </source>
</evidence>
<dbReference type="STRING" id="655355.SAMN05216283_10632"/>
<dbReference type="InterPro" id="IPR000587">
    <property type="entry name" value="Creatinase_N"/>
</dbReference>
<dbReference type="RefSeq" id="WP_093920167.1">
    <property type="nucleotide sequence ID" value="NZ_FONW01000006.1"/>
</dbReference>
<accession>A0A1I2IG46</accession>
<dbReference type="Pfam" id="PF01321">
    <property type="entry name" value="Creatinase_N"/>
    <property type="match status" value="1"/>
</dbReference>
<feature type="domain" description="Creatinase N-terminal" evidence="5">
    <location>
        <begin position="8"/>
        <end position="146"/>
    </location>
</feature>
<evidence type="ECO:0000256" key="1">
    <source>
        <dbReference type="ARBA" id="ARBA00008766"/>
    </source>
</evidence>
<dbReference type="EMBL" id="FONW01000006">
    <property type="protein sequence ID" value="SFF41352.1"/>
    <property type="molecule type" value="Genomic_DNA"/>
</dbReference>
<dbReference type="CDD" id="cd01085">
    <property type="entry name" value="APP"/>
    <property type="match status" value="1"/>
</dbReference>
<dbReference type="InterPro" id="IPR033740">
    <property type="entry name" value="Pept_M24B"/>
</dbReference>
<organism evidence="7 8">
    <name type="scientific">Sunxiuqinia elliptica</name>
    <dbReference type="NCBI Taxonomy" id="655355"/>
    <lineage>
        <taxon>Bacteria</taxon>
        <taxon>Pseudomonadati</taxon>
        <taxon>Bacteroidota</taxon>
        <taxon>Bacteroidia</taxon>
        <taxon>Marinilabiliales</taxon>
        <taxon>Prolixibacteraceae</taxon>
        <taxon>Sunxiuqinia</taxon>
    </lineage>
</organism>
<reference evidence="7 8" key="1">
    <citation type="submission" date="2016-10" db="EMBL/GenBank/DDBJ databases">
        <authorList>
            <person name="de Groot N.N."/>
        </authorList>
    </citation>
    <scope>NUCLEOTIDE SEQUENCE [LARGE SCALE GENOMIC DNA]</scope>
    <source>
        <strain evidence="7 8">CGMCC 1.9156</strain>
    </source>
</reference>
<keyword evidence="2" id="KW-0479">Metal-binding</keyword>